<dbReference type="Proteomes" id="UP000233469">
    <property type="component" value="Unassembled WGS sequence"/>
</dbReference>
<dbReference type="VEuPathDB" id="FungiDB:RhiirA1_418177"/>
<name>A0A2N1M1X4_9GLOM</name>
<keyword evidence="1" id="KW-1133">Transmembrane helix</keyword>
<sequence length="85" mass="9950">MSLSQITRIFVLICFFVLLWYIISSFYFEQKELLSDQNEETLTKVHLAPSNTTVTTITDDVNNNNPLNELNKKYCGKPTFNWLKN</sequence>
<keyword evidence="1" id="KW-0812">Transmembrane</keyword>
<evidence type="ECO:0000313" key="2">
    <source>
        <dbReference type="EMBL" id="PKK55645.1"/>
    </source>
</evidence>
<evidence type="ECO:0000313" key="3">
    <source>
        <dbReference type="Proteomes" id="UP000233469"/>
    </source>
</evidence>
<protein>
    <submittedName>
        <fullName evidence="2">Uncharacterized protein</fullName>
    </submittedName>
</protein>
<gene>
    <name evidence="2" type="ORF">RhiirC2_801869</name>
</gene>
<evidence type="ECO:0000256" key="1">
    <source>
        <dbReference type="SAM" id="Phobius"/>
    </source>
</evidence>
<dbReference type="VEuPathDB" id="FungiDB:FUN_002984"/>
<accession>A0A2N1M1X4</accession>
<dbReference type="EMBL" id="LLXL01007146">
    <property type="protein sequence ID" value="PKK55645.1"/>
    <property type="molecule type" value="Genomic_DNA"/>
</dbReference>
<comment type="caution">
    <text evidence="2">The sequence shown here is derived from an EMBL/GenBank/DDBJ whole genome shotgun (WGS) entry which is preliminary data.</text>
</comment>
<reference evidence="2 3" key="2">
    <citation type="submission" date="2017-10" db="EMBL/GenBank/DDBJ databases">
        <title>Extensive intraspecific genome diversity in a model arbuscular mycorrhizal fungus.</title>
        <authorList>
            <person name="Chen E.C.H."/>
            <person name="Morin E."/>
            <person name="Baudet D."/>
            <person name="Noel J."/>
            <person name="Ndikumana S."/>
            <person name="Charron P."/>
            <person name="St-Onge C."/>
            <person name="Giorgi J."/>
            <person name="Grigoriev I.V."/>
            <person name="Roux C."/>
            <person name="Martin F.M."/>
            <person name="Corradi N."/>
        </authorList>
    </citation>
    <scope>NUCLEOTIDE SEQUENCE [LARGE SCALE GENOMIC DNA]</scope>
    <source>
        <strain evidence="2 3">C2</strain>
    </source>
</reference>
<organism evidence="2 3">
    <name type="scientific">Rhizophagus irregularis</name>
    <dbReference type="NCBI Taxonomy" id="588596"/>
    <lineage>
        <taxon>Eukaryota</taxon>
        <taxon>Fungi</taxon>
        <taxon>Fungi incertae sedis</taxon>
        <taxon>Mucoromycota</taxon>
        <taxon>Glomeromycotina</taxon>
        <taxon>Glomeromycetes</taxon>
        <taxon>Glomerales</taxon>
        <taxon>Glomeraceae</taxon>
        <taxon>Rhizophagus</taxon>
    </lineage>
</organism>
<reference evidence="2 3" key="1">
    <citation type="submission" date="2016-04" db="EMBL/GenBank/DDBJ databases">
        <title>Genome analyses suggest a sexual origin of heterokaryosis in a supposedly ancient asexual fungus.</title>
        <authorList>
            <person name="Ropars J."/>
            <person name="Sedzielewska K."/>
            <person name="Noel J."/>
            <person name="Charron P."/>
            <person name="Farinelli L."/>
            <person name="Marton T."/>
            <person name="Kruger M."/>
            <person name="Pelin A."/>
            <person name="Brachmann A."/>
            <person name="Corradi N."/>
        </authorList>
    </citation>
    <scope>NUCLEOTIDE SEQUENCE [LARGE SCALE GENOMIC DNA]</scope>
    <source>
        <strain evidence="2 3">C2</strain>
    </source>
</reference>
<feature type="transmembrane region" description="Helical" evidence="1">
    <location>
        <begin position="6"/>
        <end position="28"/>
    </location>
</feature>
<dbReference type="AlphaFoldDB" id="A0A2N1M1X4"/>
<keyword evidence="1" id="KW-0472">Membrane</keyword>
<proteinExistence type="predicted"/>